<accession>A0ABV1SDE3</accession>
<feature type="domain" description="Heme NO-binding" evidence="1">
    <location>
        <begin position="2"/>
        <end position="152"/>
    </location>
</feature>
<comment type="caution">
    <text evidence="2">The sequence shown here is derived from an EMBL/GenBank/DDBJ whole genome shotgun (WGS) entry which is preliminary data.</text>
</comment>
<reference evidence="2 3" key="2">
    <citation type="submission" date="2024-06" db="EMBL/GenBank/DDBJ databases">
        <title>Thioclava kandeliae sp. nov. from a rhizosphere soil sample of Kandelia candel in a mangrove.</title>
        <authorList>
            <person name="Mu T."/>
        </authorList>
    </citation>
    <scope>NUCLEOTIDE SEQUENCE [LARGE SCALE GENOMIC DNA]</scope>
    <source>
        <strain evidence="2 3">CPCC 100088</strain>
    </source>
</reference>
<dbReference type="InterPro" id="IPR038158">
    <property type="entry name" value="H-NOX_domain_sf"/>
</dbReference>
<evidence type="ECO:0000313" key="2">
    <source>
        <dbReference type="EMBL" id="MER5170521.1"/>
    </source>
</evidence>
<dbReference type="PANTHER" id="PTHR45655:SF13">
    <property type="entry name" value="SOLUBLE GUANYLATE CYCLASE GCY-32-RELATED"/>
    <property type="match status" value="1"/>
</dbReference>
<evidence type="ECO:0000259" key="1">
    <source>
        <dbReference type="Pfam" id="PF07700"/>
    </source>
</evidence>
<reference evidence="2 3" key="1">
    <citation type="submission" date="2024-01" db="EMBL/GenBank/DDBJ databases">
        <authorList>
            <person name="Deng Y."/>
            <person name="Su J."/>
        </authorList>
    </citation>
    <scope>NUCLEOTIDE SEQUENCE [LARGE SCALE GENOMIC DNA]</scope>
    <source>
        <strain evidence="2 3">CPCC 100088</strain>
    </source>
</reference>
<evidence type="ECO:0000313" key="3">
    <source>
        <dbReference type="Proteomes" id="UP001438953"/>
    </source>
</evidence>
<keyword evidence="3" id="KW-1185">Reference proteome</keyword>
<dbReference type="InterPro" id="IPR011644">
    <property type="entry name" value="Heme_NO-bd"/>
</dbReference>
<dbReference type="RefSeq" id="WP_339112155.1">
    <property type="nucleotide sequence ID" value="NZ_JAYWLC010000001.1"/>
</dbReference>
<dbReference type="SUPFAM" id="SSF111126">
    <property type="entry name" value="Ligand-binding domain in the NO signalling and Golgi transport"/>
    <property type="match status" value="1"/>
</dbReference>
<gene>
    <name evidence="2" type="ORF">VSX56_01935</name>
</gene>
<dbReference type="InterPro" id="IPR024096">
    <property type="entry name" value="NO_sig/Golgi_transp_ligand-bd"/>
</dbReference>
<proteinExistence type="predicted"/>
<dbReference type="EMBL" id="JAYWLC010000001">
    <property type="protein sequence ID" value="MER5170521.1"/>
    <property type="molecule type" value="Genomic_DNA"/>
</dbReference>
<dbReference type="Pfam" id="PF07700">
    <property type="entry name" value="HNOB"/>
    <property type="match status" value="1"/>
</dbReference>
<sequence>MHGLINTSIQTFLTGNYGPSVWLDVASDLGISPEGYEAMLTYDNAHTDALLAAASARLNKPPLVFLEDLGAYVAMIEPVRRLLRFSGPNYREFLSSLSELQGRAQMALPDLEMPEITCSLEQSGVYRLRVHSPVLGWGAAITGLVRAMADDYGALAFIEYLDQEHDPEALTDEEIRAEGLLRESVLVTLLEESFAEGRSFDLAIGQS</sequence>
<dbReference type="Gene3D" id="3.90.1520.10">
    <property type="entry name" value="H-NOX domain"/>
    <property type="match status" value="1"/>
</dbReference>
<name>A0ABV1SDE3_9RHOB</name>
<dbReference type="PANTHER" id="PTHR45655">
    <property type="entry name" value="GUANYLATE CYCLASE SOLUBLE SUBUNIT BETA-2"/>
    <property type="match status" value="1"/>
</dbReference>
<dbReference type="Proteomes" id="UP001438953">
    <property type="component" value="Unassembled WGS sequence"/>
</dbReference>
<organism evidence="2 3">
    <name type="scientific">Thioclava kandeliae</name>
    <dbReference type="NCBI Taxonomy" id="3070818"/>
    <lineage>
        <taxon>Bacteria</taxon>
        <taxon>Pseudomonadati</taxon>
        <taxon>Pseudomonadota</taxon>
        <taxon>Alphaproteobacteria</taxon>
        <taxon>Rhodobacterales</taxon>
        <taxon>Paracoccaceae</taxon>
        <taxon>Thioclava</taxon>
    </lineage>
</organism>
<protein>
    <submittedName>
        <fullName evidence="2">Heme NO-binding domain-containing protein</fullName>
    </submittedName>
</protein>